<organism evidence="1 2">
    <name type="scientific">Vibrio harveyi</name>
    <name type="common">Beneckea harveyi</name>
    <dbReference type="NCBI Taxonomy" id="669"/>
    <lineage>
        <taxon>Bacteria</taxon>
        <taxon>Pseudomonadati</taxon>
        <taxon>Pseudomonadota</taxon>
        <taxon>Gammaproteobacteria</taxon>
        <taxon>Vibrionales</taxon>
        <taxon>Vibrionaceae</taxon>
        <taxon>Vibrio</taxon>
    </lineage>
</organism>
<dbReference type="EMBL" id="AJSR01000496">
    <property type="protein sequence ID" value="EKM32952.1"/>
    <property type="molecule type" value="Genomic_DNA"/>
</dbReference>
<gene>
    <name evidence="1" type="ORF">VCHENC02_1539B</name>
</gene>
<comment type="caution">
    <text evidence="1">The sequence shown here is derived from an EMBL/GenBank/DDBJ whole genome shotgun (WGS) entry which is preliminary data.</text>
</comment>
<dbReference type="AlphaFoldDB" id="A0A454D2S5"/>
<reference evidence="1 2" key="1">
    <citation type="submission" date="2012-10" db="EMBL/GenBank/DDBJ databases">
        <title>Genome sequence of Vibrio Cholerae HENC-02.</title>
        <authorList>
            <person name="Eppinger M."/>
            <person name="Hasan N.A."/>
            <person name="Sengamalay N."/>
            <person name="Hine E."/>
            <person name="Su Q."/>
            <person name="Daugherty S.C."/>
            <person name="Young S."/>
            <person name="Sadzewicz L."/>
            <person name="Tallon L."/>
            <person name="Cebula T.A."/>
            <person name="Ravel J."/>
            <person name="Colwell R.R."/>
        </authorList>
    </citation>
    <scope>NUCLEOTIDE SEQUENCE [LARGE SCALE GENOMIC DNA]</scope>
    <source>
        <strain evidence="1 2">HENC-02</strain>
    </source>
</reference>
<proteinExistence type="predicted"/>
<dbReference type="Proteomes" id="UP000008367">
    <property type="component" value="Unassembled WGS sequence"/>
</dbReference>
<protein>
    <submittedName>
        <fullName evidence="1">Uncharacterized protein</fullName>
    </submittedName>
</protein>
<evidence type="ECO:0000313" key="2">
    <source>
        <dbReference type="Proteomes" id="UP000008367"/>
    </source>
</evidence>
<evidence type="ECO:0000313" key="1">
    <source>
        <dbReference type="EMBL" id="EKM32952.1"/>
    </source>
</evidence>
<accession>A0A454D2S5</accession>
<feature type="non-terminal residue" evidence="1">
    <location>
        <position position="1"/>
    </location>
</feature>
<sequence>INLFLIGGCRGETQCESVCTFD</sequence>
<name>A0A454D2S5_VIBHA</name>